<dbReference type="InterPro" id="IPR020339">
    <property type="entry name" value="C20orf85-like"/>
</dbReference>
<dbReference type="EMBL" id="JAFCMP010000033">
    <property type="protein sequence ID" value="KAG5190527.1"/>
    <property type="molecule type" value="Genomic_DNA"/>
</dbReference>
<accession>A0A836CLA7</accession>
<protein>
    <submittedName>
        <fullName evidence="1">Uncharacterized protein</fullName>
    </submittedName>
</protein>
<evidence type="ECO:0000313" key="2">
    <source>
        <dbReference type="Proteomes" id="UP000664859"/>
    </source>
</evidence>
<reference evidence="1" key="1">
    <citation type="submission" date="2021-02" db="EMBL/GenBank/DDBJ databases">
        <title>First Annotated Genome of the Yellow-green Alga Tribonema minus.</title>
        <authorList>
            <person name="Mahan K.M."/>
        </authorList>
    </citation>
    <scope>NUCLEOTIDE SEQUENCE</scope>
    <source>
        <strain evidence="1">UTEX B ZZ1240</strain>
    </source>
</reference>
<comment type="caution">
    <text evidence="1">The sequence shown here is derived from an EMBL/GenBank/DDBJ whole genome shotgun (WGS) entry which is preliminary data.</text>
</comment>
<name>A0A836CLA7_9STRA</name>
<sequence>MSADGERNFVSEQLNWSMRCESELESAKQWAQNWGACFSRITTVPQQIKALEEQIKELPGATLNTNYQLGYPKPTPFKEYAVGPCVKKSIKEEDVRRLAQQLAVTNGTGSKK</sequence>
<proteinExistence type="predicted"/>
<dbReference type="Proteomes" id="UP000664859">
    <property type="component" value="Unassembled WGS sequence"/>
</dbReference>
<organism evidence="1 2">
    <name type="scientific">Tribonema minus</name>
    <dbReference type="NCBI Taxonomy" id="303371"/>
    <lineage>
        <taxon>Eukaryota</taxon>
        <taxon>Sar</taxon>
        <taxon>Stramenopiles</taxon>
        <taxon>Ochrophyta</taxon>
        <taxon>PX clade</taxon>
        <taxon>Xanthophyceae</taxon>
        <taxon>Tribonematales</taxon>
        <taxon>Tribonemataceae</taxon>
        <taxon>Tribonema</taxon>
    </lineage>
</organism>
<gene>
    <name evidence="1" type="ORF">JKP88DRAFT_285960</name>
</gene>
<keyword evidence="2" id="KW-1185">Reference proteome</keyword>
<dbReference type="Pfam" id="PF14945">
    <property type="entry name" value="LLC1"/>
    <property type="match status" value="1"/>
</dbReference>
<dbReference type="AlphaFoldDB" id="A0A836CLA7"/>
<evidence type="ECO:0000313" key="1">
    <source>
        <dbReference type="EMBL" id="KAG5190527.1"/>
    </source>
</evidence>